<feature type="compositionally biased region" description="Basic and acidic residues" evidence="1">
    <location>
        <begin position="57"/>
        <end position="72"/>
    </location>
</feature>
<dbReference type="GO" id="GO:0003743">
    <property type="term" value="F:translation initiation factor activity"/>
    <property type="evidence" value="ECO:0007669"/>
    <property type="project" value="InterPro"/>
</dbReference>
<evidence type="ECO:0000313" key="3">
    <source>
        <dbReference type="Proteomes" id="UP000494040"/>
    </source>
</evidence>
<evidence type="ECO:0000313" key="2">
    <source>
        <dbReference type="EnsemblMetazoa" id="XP_014243009.1"/>
    </source>
</evidence>
<dbReference type="PANTHER" id="PTHR21681:SF0">
    <property type="entry name" value="EUKARYOTIC TRANSLATION INITIATION FACTOR 3 SUBUNIT J"/>
    <property type="match status" value="1"/>
</dbReference>
<reference evidence="2" key="1">
    <citation type="submission" date="2022-01" db="UniProtKB">
        <authorList>
            <consortium name="EnsemblMetazoa"/>
        </authorList>
    </citation>
    <scope>IDENTIFICATION</scope>
</reference>
<dbReference type="PANTHER" id="PTHR21681">
    <property type="entry name" value="EUKARYOTIC TRANSLATION INITIATION FACTOR 3 SUBUNIT J"/>
    <property type="match status" value="1"/>
</dbReference>
<keyword evidence="3" id="KW-1185">Reference proteome</keyword>
<organism evidence="2 3">
    <name type="scientific">Cimex lectularius</name>
    <name type="common">Bed bug</name>
    <name type="synonym">Acanthia lectularia</name>
    <dbReference type="NCBI Taxonomy" id="79782"/>
    <lineage>
        <taxon>Eukaryota</taxon>
        <taxon>Metazoa</taxon>
        <taxon>Ecdysozoa</taxon>
        <taxon>Arthropoda</taxon>
        <taxon>Hexapoda</taxon>
        <taxon>Insecta</taxon>
        <taxon>Pterygota</taxon>
        <taxon>Neoptera</taxon>
        <taxon>Paraneoptera</taxon>
        <taxon>Hemiptera</taxon>
        <taxon>Heteroptera</taxon>
        <taxon>Panheteroptera</taxon>
        <taxon>Cimicomorpha</taxon>
        <taxon>Cimicidae</taxon>
        <taxon>Cimex</taxon>
    </lineage>
</organism>
<name>A0A8I6TC73_CIMLE</name>
<feature type="region of interest" description="Disordered" evidence="1">
    <location>
        <begin position="1"/>
        <end position="94"/>
    </location>
</feature>
<proteinExistence type="predicted"/>
<dbReference type="InterPro" id="IPR013906">
    <property type="entry name" value="eIF3j"/>
</dbReference>
<dbReference type="OMA" id="SCRIQIS"/>
<protein>
    <submittedName>
        <fullName evidence="2">Uncharacterized protein</fullName>
    </submittedName>
</protein>
<feature type="compositionally biased region" description="Basic and acidic residues" evidence="1">
    <location>
        <begin position="1"/>
        <end position="11"/>
    </location>
</feature>
<dbReference type="Pfam" id="PF08597">
    <property type="entry name" value="eIF3_subunit"/>
    <property type="match status" value="1"/>
</dbReference>
<dbReference type="EnsemblMetazoa" id="XM_014387523.2">
    <property type="protein sequence ID" value="XP_014243009.1"/>
    <property type="gene ID" value="LOC106663029"/>
</dbReference>
<dbReference type="KEGG" id="clec:106663029"/>
<accession>A0A8I6TC73</accession>
<dbReference type="AlphaFoldDB" id="A0A8I6TC73"/>
<evidence type="ECO:0000256" key="1">
    <source>
        <dbReference type="SAM" id="MobiDB-lite"/>
    </source>
</evidence>
<gene>
    <name evidence="2" type="primary">106663029</name>
</gene>
<dbReference type="Proteomes" id="UP000494040">
    <property type="component" value="Unassembled WGS sequence"/>
</dbReference>
<dbReference type="GO" id="GO:0005852">
    <property type="term" value="C:eukaryotic translation initiation factor 3 complex"/>
    <property type="evidence" value="ECO:0007669"/>
    <property type="project" value="InterPro"/>
</dbReference>
<sequence>MESWERSKNAWEGEDEEKSVKDSWDQDSDEEGEKEKEKKQPQQPSQGSKKSLKKICKRFEEKERLKEEEAKARRERLKAELAAAPANSTAEKLRRRRLQEAADLAIAKEVYGIPDQTPKPAAVRPSS</sequence>